<evidence type="ECO:0000256" key="9">
    <source>
        <dbReference type="SAM" id="MobiDB-lite"/>
    </source>
</evidence>
<keyword evidence="12" id="KW-1185">Reference proteome</keyword>
<evidence type="ECO:0000313" key="11">
    <source>
        <dbReference type="EMBL" id="KAL3228588.1"/>
    </source>
</evidence>
<dbReference type="PROSITE" id="PS00108">
    <property type="entry name" value="PROTEIN_KINASE_ST"/>
    <property type="match status" value="1"/>
</dbReference>
<comment type="caution">
    <text evidence="11">The sequence shown here is derived from an EMBL/GenBank/DDBJ whole genome shotgun (WGS) entry which is preliminary data.</text>
</comment>
<feature type="compositionally biased region" description="Basic and acidic residues" evidence="9">
    <location>
        <begin position="570"/>
        <end position="583"/>
    </location>
</feature>
<dbReference type="InterPro" id="IPR008271">
    <property type="entry name" value="Ser/Thr_kinase_AS"/>
</dbReference>
<evidence type="ECO:0000256" key="7">
    <source>
        <dbReference type="ARBA" id="ARBA00047899"/>
    </source>
</evidence>
<dbReference type="GO" id="GO:0016301">
    <property type="term" value="F:kinase activity"/>
    <property type="evidence" value="ECO:0007669"/>
    <property type="project" value="UniProtKB-KW"/>
</dbReference>
<feature type="compositionally biased region" description="Basic residues" evidence="9">
    <location>
        <begin position="599"/>
        <end position="608"/>
    </location>
</feature>
<keyword evidence="4" id="KW-0547">Nucleotide-binding</keyword>
<sequence>MNTPHIPKYEPGLVVAVGSHQARITKYLTSGGYAQIYSTHIVPADSFCGSNIACLKRVIVPDKNSLNVLRAEVDAMKRLRHNKYIVSYIDSNAARSQYMDGTYEVFLLMEYCSRGGLIDFMNSRLQNRLTEQEVLTILLHVSQGVAAMHTLQPPLIHRDIKIENVLISDNMTYKLCDFGSVSGFIRPPKTPQELSYVQHDIMMSTTAQYRAPEMLDLTKGFAVNDKSDIWALGVFLYKLCYYTTPFEQTGEAGILNGMVDFPHYPVYSDPLKQLVLSMLAKNPLHRPNIFQIIQTVSNILHINCPIPNITNNIPTYPTQKANSIGSNTGNYYNNTATSSGATTPHSINHILAAFQNDVKTGQSISSLEPIQRSKTLPTAYSSEANDRSDISEFLLRKKASLQSNLSSLHINEDDDDSSSTSSDNSIDDSASLISKTRSLNGVSLIEKANAELRANETILEDALSSKQFFDSAPVLDKVKSETKTRDLGLNKKEDVKLKRKSLPIAQTEIKLAEGQHLRNELNREDKKEQLRKRMMDALNASEEVIRHTKVNGSKEIIDDLSEITRSTPKNKKEPNNYTEDKRYPSVIVKSMIETTDGKAKRKVPPKKPPKPEHLKPKVPPKPAFLSSKT</sequence>
<organism evidence="11 12">
    <name type="scientific">Nakaseomyces bracarensis</name>
    <dbReference type="NCBI Taxonomy" id="273131"/>
    <lineage>
        <taxon>Eukaryota</taxon>
        <taxon>Fungi</taxon>
        <taxon>Dikarya</taxon>
        <taxon>Ascomycota</taxon>
        <taxon>Saccharomycotina</taxon>
        <taxon>Saccharomycetes</taxon>
        <taxon>Saccharomycetales</taxon>
        <taxon>Saccharomycetaceae</taxon>
        <taxon>Nakaseomyces</taxon>
    </lineage>
</organism>
<keyword evidence="3" id="KW-0808">Transferase</keyword>
<feature type="region of interest" description="Disordered" evidence="9">
    <location>
        <begin position="409"/>
        <end position="428"/>
    </location>
</feature>
<evidence type="ECO:0000256" key="4">
    <source>
        <dbReference type="ARBA" id="ARBA00022741"/>
    </source>
</evidence>
<dbReference type="PANTHER" id="PTHR22967">
    <property type="entry name" value="SERINE/THREONINE PROTEIN KINASE"/>
    <property type="match status" value="1"/>
</dbReference>
<comment type="catalytic activity">
    <reaction evidence="7">
        <text>L-threonyl-[protein] + ATP = O-phospho-L-threonyl-[protein] + ADP + H(+)</text>
        <dbReference type="Rhea" id="RHEA:46608"/>
        <dbReference type="Rhea" id="RHEA-COMP:11060"/>
        <dbReference type="Rhea" id="RHEA-COMP:11605"/>
        <dbReference type="ChEBI" id="CHEBI:15378"/>
        <dbReference type="ChEBI" id="CHEBI:30013"/>
        <dbReference type="ChEBI" id="CHEBI:30616"/>
        <dbReference type="ChEBI" id="CHEBI:61977"/>
        <dbReference type="ChEBI" id="CHEBI:456216"/>
        <dbReference type="EC" id="2.7.11.1"/>
    </reaction>
</comment>
<dbReference type="InterPro" id="IPR011009">
    <property type="entry name" value="Kinase-like_dom_sf"/>
</dbReference>
<reference evidence="11 12" key="1">
    <citation type="submission" date="2024-05" db="EMBL/GenBank/DDBJ databases">
        <title>Long read based assembly of the Candida bracarensis genome reveals expanded adhesin content.</title>
        <authorList>
            <person name="Marcet-Houben M."/>
            <person name="Ksiezopolska E."/>
            <person name="Gabaldon T."/>
        </authorList>
    </citation>
    <scope>NUCLEOTIDE SEQUENCE [LARGE SCALE GENOMIC DNA]</scope>
    <source>
        <strain evidence="11 12">CBM6</strain>
    </source>
</reference>
<protein>
    <recommendedName>
        <fullName evidence="1">non-specific serine/threonine protein kinase</fullName>
        <ecNumber evidence="1">2.7.11.1</ecNumber>
    </recommendedName>
</protein>
<evidence type="ECO:0000259" key="10">
    <source>
        <dbReference type="PROSITE" id="PS50011"/>
    </source>
</evidence>
<accession>A0ABR4NM01</accession>
<dbReference type="Proteomes" id="UP001623330">
    <property type="component" value="Unassembled WGS sequence"/>
</dbReference>
<dbReference type="EC" id="2.7.11.1" evidence="1"/>
<dbReference type="PROSITE" id="PS50011">
    <property type="entry name" value="PROTEIN_KINASE_DOM"/>
    <property type="match status" value="1"/>
</dbReference>
<feature type="compositionally biased region" description="Low complexity" evidence="9">
    <location>
        <begin position="418"/>
        <end position="428"/>
    </location>
</feature>
<evidence type="ECO:0000256" key="5">
    <source>
        <dbReference type="ARBA" id="ARBA00022777"/>
    </source>
</evidence>
<feature type="domain" description="Protein kinase" evidence="10">
    <location>
        <begin position="22"/>
        <end position="300"/>
    </location>
</feature>
<proteinExistence type="predicted"/>
<dbReference type="SMART" id="SM00220">
    <property type="entry name" value="S_TKc"/>
    <property type="match status" value="1"/>
</dbReference>
<evidence type="ECO:0000256" key="1">
    <source>
        <dbReference type="ARBA" id="ARBA00012513"/>
    </source>
</evidence>
<dbReference type="PANTHER" id="PTHR22967:SF57">
    <property type="entry name" value="AUXILIN, ISOFORM A-RELATED"/>
    <property type="match status" value="1"/>
</dbReference>
<name>A0ABR4NM01_9SACH</name>
<gene>
    <name evidence="11" type="ORF">RNJ44_02533</name>
</gene>
<keyword evidence="2" id="KW-0723">Serine/threonine-protein kinase</keyword>
<evidence type="ECO:0000256" key="6">
    <source>
        <dbReference type="ARBA" id="ARBA00022840"/>
    </source>
</evidence>
<keyword evidence="5 11" id="KW-0418">Kinase</keyword>
<evidence type="ECO:0000313" key="12">
    <source>
        <dbReference type="Proteomes" id="UP001623330"/>
    </source>
</evidence>
<dbReference type="Pfam" id="PF00069">
    <property type="entry name" value="Pkinase"/>
    <property type="match status" value="1"/>
</dbReference>
<dbReference type="Gene3D" id="1.10.510.10">
    <property type="entry name" value="Transferase(Phosphotransferase) domain 1"/>
    <property type="match status" value="1"/>
</dbReference>
<evidence type="ECO:0000256" key="8">
    <source>
        <dbReference type="ARBA" id="ARBA00048679"/>
    </source>
</evidence>
<evidence type="ECO:0000256" key="3">
    <source>
        <dbReference type="ARBA" id="ARBA00022679"/>
    </source>
</evidence>
<dbReference type="InterPro" id="IPR000719">
    <property type="entry name" value="Prot_kinase_dom"/>
</dbReference>
<dbReference type="EMBL" id="JBEVYD010000013">
    <property type="protein sequence ID" value="KAL3228588.1"/>
    <property type="molecule type" value="Genomic_DNA"/>
</dbReference>
<evidence type="ECO:0000256" key="2">
    <source>
        <dbReference type="ARBA" id="ARBA00022527"/>
    </source>
</evidence>
<dbReference type="SUPFAM" id="SSF56112">
    <property type="entry name" value="Protein kinase-like (PK-like)"/>
    <property type="match status" value="1"/>
</dbReference>
<feature type="region of interest" description="Disordered" evidence="9">
    <location>
        <begin position="561"/>
        <end position="629"/>
    </location>
</feature>
<keyword evidence="6" id="KW-0067">ATP-binding</keyword>
<comment type="catalytic activity">
    <reaction evidence="8">
        <text>L-seryl-[protein] + ATP = O-phospho-L-seryl-[protein] + ADP + H(+)</text>
        <dbReference type="Rhea" id="RHEA:17989"/>
        <dbReference type="Rhea" id="RHEA-COMP:9863"/>
        <dbReference type="Rhea" id="RHEA-COMP:11604"/>
        <dbReference type="ChEBI" id="CHEBI:15378"/>
        <dbReference type="ChEBI" id="CHEBI:29999"/>
        <dbReference type="ChEBI" id="CHEBI:30616"/>
        <dbReference type="ChEBI" id="CHEBI:83421"/>
        <dbReference type="ChEBI" id="CHEBI:456216"/>
        <dbReference type="EC" id="2.7.11.1"/>
    </reaction>
</comment>